<evidence type="ECO:0000256" key="10">
    <source>
        <dbReference type="ARBA" id="ARBA00023237"/>
    </source>
</evidence>
<organism evidence="13 14">
    <name type="scientific">Advenella mandrilli</name>
    <dbReference type="NCBI Taxonomy" id="2800330"/>
    <lineage>
        <taxon>Bacteria</taxon>
        <taxon>Pseudomonadati</taxon>
        <taxon>Pseudomonadota</taxon>
        <taxon>Betaproteobacteria</taxon>
        <taxon>Burkholderiales</taxon>
        <taxon>Alcaligenaceae</taxon>
    </lineage>
</organism>
<keyword evidence="10" id="KW-0998">Cell outer membrane</keyword>
<dbReference type="InterPro" id="IPR005594">
    <property type="entry name" value="YadA_C"/>
</dbReference>
<comment type="subcellular location">
    <subcellularLocation>
        <location evidence="2">Cell outer membrane</location>
    </subcellularLocation>
    <subcellularLocation>
        <location evidence="1">Cell surface</location>
    </subcellularLocation>
</comment>
<gene>
    <name evidence="13" type="ORF">JHL22_14050</name>
</gene>
<feature type="domain" description="Trimeric autotransporter adhesin YadA-like stalk" evidence="12">
    <location>
        <begin position="735"/>
        <end position="756"/>
    </location>
</feature>
<evidence type="ECO:0000256" key="5">
    <source>
        <dbReference type="ARBA" id="ARBA00022452"/>
    </source>
</evidence>
<reference evidence="13 14" key="1">
    <citation type="submission" date="2020-12" db="EMBL/GenBank/DDBJ databases">
        <authorList>
            <person name="Lu T."/>
            <person name="Wang Q."/>
            <person name="Han X."/>
        </authorList>
    </citation>
    <scope>NUCLEOTIDE SEQUENCE [LARGE SCALE GENOMIC DNA]</scope>
    <source>
        <strain evidence="13 14">WQ 585</strain>
    </source>
</reference>
<evidence type="ECO:0000256" key="9">
    <source>
        <dbReference type="ARBA" id="ARBA00023136"/>
    </source>
</evidence>
<evidence type="ECO:0000313" key="13">
    <source>
        <dbReference type="EMBL" id="MBK1782335.1"/>
    </source>
</evidence>
<comment type="similarity">
    <text evidence="3">Belongs to the autotransporter-2 (AT-2) (TC 1.B.40) family.</text>
</comment>
<dbReference type="Gene3D" id="1.20.5.170">
    <property type="match status" value="1"/>
</dbReference>
<evidence type="ECO:0000313" key="14">
    <source>
        <dbReference type="Proteomes" id="UP000635316"/>
    </source>
</evidence>
<keyword evidence="4" id="KW-0813">Transport</keyword>
<comment type="caution">
    <text evidence="13">The sequence shown here is derived from an EMBL/GenBank/DDBJ whole genome shotgun (WGS) entry which is preliminary data.</text>
</comment>
<evidence type="ECO:0000256" key="4">
    <source>
        <dbReference type="ARBA" id="ARBA00022448"/>
    </source>
</evidence>
<dbReference type="InterPro" id="IPR045584">
    <property type="entry name" value="Pilin-like"/>
</dbReference>
<evidence type="ECO:0000259" key="11">
    <source>
        <dbReference type="Pfam" id="PF03895"/>
    </source>
</evidence>
<sequence length="861" mass="82207">NGPLAPVGGLVNGLVGDQGALTPVVGTVNNLLSGLTGGLAGGAQGGPLDPVLGLLGGLTGGQSGNGVGGLLDPVLGLVGGLTGGNGGLLGGGSAGDGVVTDVQGTVGRLVNNTALAPVGGLVNGLVDPQTGALAPVTGLVNGLTSANGPLAPVGGLVNGLVGDQGALTPVVGTVNNLLSGLTGGLTGGAQGGPLDPVLGLLGGLTGNTGTGGAGSGGLLGGLLGGGQGGGLLGGLLGGGAQGGSGNVLDLATGITLPQNQLGNTLDGVLTPLLKPVEGLVNSLLGALAPVVNPVVGVVNGVTSNLGIELPQNLHLDLVNDLSLALQGKQPLDLALLQSDGNILGLVQPAAAPTPGNPIPAPVVGEIAIGGGEINGLGTGAVATANGAGAMAIGDGAKASGALTTALGTAAAATAEATVALGGAASAAQAGATAVGSGASAAGEGSTAIGLGALATVNSSVAVGALAQATATNAVALGAGSVADEANTVSVGSVGNERRITNVANGTKLSDAATVGQLTPVIAALGGNASIALNGTVTGPTYNGFSDASQSFTDVGSALYYLDTRVTDLENSGVGGNNLVQQDAVSRDITVGKDTDGGVVNFQNKDSDARKLTGVAAGTVNATSTDAINGAQLHATNKSIADALGGNTVVNIDGSITGTTYNINEVTQGGIVNNNYTNVGDAFNSVSNSVTNLYNQVNDGKIGLVQQASPNAAITVGKSTGGNEVNFRNESGETRRLTGVSEAVEGTDAVNLDQVTRMVQGATPADLTEVRNDISSLRGDVRRVEKRADAGAATAMAVAGLPQAYLPGKSMVSMAGGVYASESGYALGASTVTENGKWVLKGSVAGSSRGQMGATIGAGYQW</sequence>
<evidence type="ECO:0000256" key="7">
    <source>
        <dbReference type="ARBA" id="ARBA00022729"/>
    </source>
</evidence>
<proteinExistence type="inferred from homology"/>
<keyword evidence="9" id="KW-0472">Membrane</keyword>
<evidence type="ECO:0000256" key="3">
    <source>
        <dbReference type="ARBA" id="ARBA00005848"/>
    </source>
</evidence>
<feature type="domain" description="Trimeric autotransporter adhesin YadA-like stalk" evidence="12">
    <location>
        <begin position="610"/>
        <end position="651"/>
    </location>
</feature>
<keyword evidence="5" id="KW-1134">Transmembrane beta strand</keyword>
<dbReference type="EMBL" id="JAENGP010000017">
    <property type="protein sequence ID" value="MBK1782335.1"/>
    <property type="molecule type" value="Genomic_DNA"/>
</dbReference>
<dbReference type="SUPFAM" id="SSF54523">
    <property type="entry name" value="Pili subunits"/>
    <property type="match status" value="1"/>
</dbReference>
<keyword evidence="7" id="KW-0732">Signal</keyword>
<evidence type="ECO:0000256" key="1">
    <source>
        <dbReference type="ARBA" id="ARBA00004241"/>
    </source>
</evidence>
<dbReference type="RefSeq" id="WP_200238795.1">
    <property type="nucleotide sequence ID" value="NZ_JAENGP010000017.1"/>
</dbReference>
<evidence type="ECO:0000256" key="6">
    <source>
        <dbReference type="ARBA" id="ARBA00022692"/>
    </source>
</evidence>
<protein>
    <submittedName>
        <fullName evidence="13">YadA-like family protein</fullName>
    </submittedName>
</protein>
<dbReference type="Gene3D" id="3.30.1300.30">
    <property type="entry name" value="GSPII I/J protein-like"/>
    <property type="match status" value="1"/>
</dbReference>
<evidence type="ECO:0000259" key="12">
    <source>
        <dbReference type="Pfam" id="PF05662"/>
    </source>
</evidence>
<evidence type="ECO:0000256" key="8">
    <source>
        <dbReference type="ARBA" id="ARBA00022927"/>
    </source>
</evidence>
<dbReference type="Pfam" id="PF05662">
    <property type="entry name" value="YadA_stalk"/>
    <property type="match status" value="3"/>
</dbReference>
<dbReference type="SUPFAM" id="SSF101967">
    <property type="entry name" value="Adhesin YadA, collagen-binding domain"/>
    <property type="match status" value="2"/>
</dbReference>
<feature type="non-terminal residue" evidence="13">
    <location>
        <position position="1"/>
    </location>
</feature>
<accession>A0ABS1EH49</accession>
<keyword evidence="8" id="KW-0653">Protein transport</keyword>
<dbReference type="Gene3D" id="2.150.10.10">
    <property type="entry name" value="Serralysin-like metalloprotease, C-terminal"/>
    <property type="match status" value="1"/>
</dbReference>
<keyword evidence="6" id="KW-0812">Transmembrane</keyword>
<evidence type="ECO:0000256" key="2">
    <source>
        <dbReference type="ARBA" id="ARBA00004442"/>
    </source>
</evidence>
<dbReference type="Pfam" id="PF03895">
    <property type="entry name" value="YadA_anchor"/>
    <property type="match status" value="1"/>
</dbReference>
<dbReference type="Proteomes" id="UP000635316">
    <property type="component" value="Unassembled WGS sequence"/>
</dbReference>
<name>A0ABS1EH49_9BURK</name>
<dbReference type="InterPro" id="IPR008635">
    <property type="entry name" value="Coiled_stalk_dom"/>
</dbReference>
<feature type="domain" description="Trimeric autotransporter adhesin YadA-like C-terminal membrane anchor" evidence="11">
    <location>
        <begin position="801"/>
        <end position="861"/>
    </location>
</feature>
<keyword evidence="14" id="KW-1185">Reference proteome</keyword>
<feature type="domain" description="Trimeric autotransporter adhesin YadA-like stalk" evidence="12">
    <location>
        <begin position="498"/>
        <end position="536"/>
    </location>
</feature>
<dbReference type="InterPro" id="IPR011049">
    <property type="entry name" value="Serralysin-like_metalloprot_C"/>
</dbReference>